<accession>A0A972JMK1</accession>
<dbReference type="InterPro" id="IPR014991">
    <property type="entry name" value="DUF1840"/>
</dbReference>
<evidence type="ECO:0000313" key="2">
    <source>
        <dbReference type="EMBL" id="NMH66592.1"/>
    </source>
</evidence>
<organism evidence="2 3">
    <name type="scientific">Shewanella salipaludis</name>
    <dbReference type="NCBI Taxonomy" id="2723052"/>
    <lineage>
        <taxon>Bacteria</taxon>
        <taxon>Pseudomonadati</taxon>
        <taxon>Pseudomonadota</taxon>
        <taxon>Gammaproteobacteria</taxon>
        <taxon>Alteromonadales</taxon>
        <taxon>Shewanellaceae</taxon>
        <taxon>Shewanella</taxon>
    </lineage>
</organism>
<dbReference type="Pfam" id="PF08895">
    <property type="entry name" value="DUF1840"/>
    <property type="match status" value="1"/>
</dbReference>
<comment type="caution">
    <text evidence="2">The sequence shown here is derived from an EMBL/GenBank/DDBJ whole genome shotgun (WGS) entry which is preliminary data.</text>
</comment>
<gene>
    <name evidence="2" type="ORF">HC757_15660</name>
</gene>
<evidence type="ECO:0000256" key="1">
    <source>
        <dbReference type="SAM" id="MobiDB-lite"/>
    </source>
</evidence>
<reference evidence="2" key="1">
    <citation type="submission" date="2020-04" db="EMBL/GenBank/DDBJ databases">
        <title>Description of Shewanella salipaludis sp. nov., isolated from a salt marsh.</title>
        <authorList>
            <person name="Park S."/>
            <person name="Yoon J.-H."/>
        </authorList>
    </citation>
    <scope>NUCLEOTIDE SEQUENCE</scope>
    <source>
        <strain evidence="2">SHSM-M6</strain>
    </source>
</reference>
<dbReference type="AlphaFoldDB" id="A0A972JMK1"/>
<proteinExistence type="predicted"/>
<keyword evidence="3" id="KW-1185">Reference proteome</keyword>
<feature type="region of interest" description="Disordered" evidence="1">
    <location>
        <begin position="51"/>
        <end position="72"/>
    </location>
</feature>
<sequence length="101" mass="10852">MLVTFKTKYYSDITMFGDIARTFLKIMGHSGAVPGAILAADVPAALQRLSKAIENEPSAPPAPTETDEDDEAPLVSLRHRALPLIELLKSAAASASNVMWE</sequence>
<protein>
    <submittedName>
        <fullName evidence="2">DUF1840 domain-containing protein</fullName>
    </submittedName>
</protein>
<name>A0A972JMK1_9GAMM</name>
<dbReference type="Proteomes" id="UP000737113">
    <property type="component" value="Unassembled WGS sequence"/>
</dbReference>
<evidence type="ECO:0000313" key="3">
    <source>
        <dbReference type="Proteomes" id="UP000737113"/>
    </source>
</evidence>
<dbReference type="EMBL" id="JAAXYH010000014">
    <property type="protein sequence ID" value="NMH66592.1"/>
    <property type="molecule type" value="Genomic_DNA"/>
</dbReference>